<dbReference type="Proteomes" id="UP000321419">
    <property type="component" value="Unassembled WGS sequence"/>
</dbReference>
<evidence type="ECO:0000313" key="3">
    <source>
        <dbReference type="Proteomes" id="UP000321419"/>
    </source>
</evidence>
<comment type="caution">
    <text evidence="2">The sequence shown here is derived from an EMBL/GenBank/DDBJ whole genome shotgun (WGS) entry which is preliminary data.</text>
</comment>
<evidence type="ECO:0000256" key="1">
    <source>
        <dbReference type="SAM" id="MobiDB-lite"/>
    </source>
</evidence>
<protein>
    <submittedName>
        <fullName evidence="2">Uncharacterized protein</fullName>
    </submittedName>
</protein>
<feature type="region of interest" description="Disordered" evidence="1">
    <location>
        <begin position="25"/>
        <end position="52"/>
    </location>
</feature>
<accession>A0A510XTB1</accession>
<dbReference type="AlphaFoldDB" id="A0A510XTB1"/>
<name>A0A510XTB1_9GAMM</name>
<proteinExistence type="predicted"/>
<dbReference type="EMBL" id="BJUM01000008">
    <property type="protein sequence ID" value="GEK54244.1"/>
    <property type="molecule type" value="Genomic_DNA"/>
</dbReference>
<feature type="region of interest" description="Disordered" evidence="1">
    <location>
        <begin position="226"/>
        <end position="261"/>
    </location>
</feature>
<reference evidence="2 3" key="1">
    <citation type="submission" date="2019-07" db="EMBL/GenBank/DDBJ databases">
        <title>Whole genome shotgun sequence of Pseudoalteromonas espejiana NBRC 102222.</title>
        <authorList>
            <person name="Hosoyama A."/>
            <person name="Uohara A."/>
            <person name="Ohji S."/>
            <person name="Ichikawa N."/>
        </authorList>
    </citation>
    <scope>NUCLEOTIDE SEQUENCE [LARGE SCALE GENOMIC DNA]</scope>
    <source>
        <strain evidence="2 3">NBRC 102222</strain>
    </source>
</reference>
<evidence type="ECO:0000313" key="2">
    <source>
        <dbReference type="EMBL" id="GEK54244.1"/>
    </source>
</evidence>
<gene>
    <name evidence="2" type="ORF">PES01_10890</name>
</gene>
<sequence length="597" mass="66303">MAGYGMRDGSAIINAIGQYAQYAERREEREYQRDRQERLDAENMRRQRLADERSSALFERQMSEYDYKDAERQRIAGERQRLQDARQGYVDDVVSSVDEQEQAELSRFNRALTRDGGNVEIASNGDGTVSFAVLKSDGQRAPLTVNPNDNSSTPLRAKEEDLERLQAHAANSIRVAEQNGVDPEHHAAYVRAGFTADENGIVREASRNEFMDNLKKQGLLDAMRGKQVSPDSDVPTQENLDRSAAGQEAASESKREGARRLAGVSGRVAALEKAFGKKAHGESARASFKDDVATVTPSNKVSTPEGAEDLAKTKAAIDQSGEEPPKVNRALEPIAQVEDVEQKLQAIKDKYAAKRKRAAVVGELYLTGNINEKQMRNYMDTGDMRFSTHDIEKHRADIYEAQAGAKAKVIKARKELLNAQVAAAKATTTNVESQAKALKDARKYLGDVGASVAGYIGSMKGYKSDQIKGLEAQINILADRFMANGRYSVEAMSTPEFAAMWSHGIESYLRAEPNADLTVMSVTPYITAVEAKYKPETANTIKAVSTYSGRGISEVRDAYNSKYNENRMEYESKGGEWNAETQRDFDELFKEEYLYKK</sequence>
<dbReference type="RefSeq" id="WP_089347534.1">
    <property type="nucleotide sequence ID" value="NZ_BJUM01000008.1"/>
</dbReference>
<organism evidence="2 3">
    <name type="scientific">Pseudoalteromonas espejiana</name>
    <dbReference type="NCBI Taxonomy" id="28107"/>
    <lineage>
        <taxon>Bacteria</taxon>
        <taxon>Pseudomonadati</taxon>
        <taxon>Pseudomonadota</taxon>
        <taxon>Gammaproteobacteria</taxon>
        <taxon>Alteromonadales</taxon>
        <taxon>Pseudoalteromonadaceae</taxon>
        <taxon>Pseudoalteromonas</taxon>
    </lineage>
</organism>
<keyword evidence="3" id="KW-1185">Reference proteome</keyword>